<dbReference type="InterPro" id="IPR014998">
    <property type="entry name" value="DUF1848"/>
</dbReference>
<dbReference type="KEGG" id="dvl:Dvul_2240"/>
<proteinExistence type="predicted"/>
<protein>
    <recommendedName>
        <fullName evidence="3">DUF1848 domain-containing protein</fullName>
    </recommendedName>
</protein>
<name>A0A0H3AAE4_NITV4</name>
<sequence length="321" mass="35322">MSAKPRIISASRRTDIPAYYTPWFMQRLHEGYCLVPSPYAAERVTRVSLRPQDVTAIVFWTRDPAPLLPHLGTLRDLGIPALFHMTITGYPGIFEPDARRHGGPANADRACDALLRLAEEVGPRCVVWRYDPVILSRHTPVTWHEDTFGTLTARLAGHVDRGVTAFMEPYGQTRRRLRTLNARGAEVTLPGEHEKRDILDRLSSIAQENGMPLSVCCAAIAGEQAAGCVDAEWIFRATGRVAGDTRHSGQRTLCRCLPSFDIGVYGTCPRGCVYCYAGGTTDNRCHVFTPERSHVPAFGMPGCPSLTVETTAATRDDGDGE</sequence>
<accession>A0A0H3AAE4</accession>
<dbReference type="Proteomes" id="UP000009173">
    <property type="component" value="Chromosome"/>
</dbReference>
<evidence type="ECO:0000313" key="2">
    <source>
        <dbReference type="Proteomes" id="UP000009173"/>
    </source>
</evidence>
<evidence type="ECO:0000313" key="1">
    <source>
        <dbReference type="EMBL" id="ABM29256.1"/>
    </source>
</evidence>
<dbReference type="Pfam" id="PF08902">
    <property type="entry name" value="DUF1848"/>
    <property type="match status" value="1"/>
</dbReference>
<dbReference type="AlphaFoldDB" id="A0A0H3AAE4"/>
<dbReference type="RefSeq" id="WP_011792738.1">
    <property type="nucleotide sequence ID" value="NC_008751.1"/>
</dbReference>
<dbReference type="EMBL" id="CP000527">
    <property type="protein sequence ID" value="ABM29256.1"/>
    <property type="molecule type" value="Genomic_DNA"/>
</dbReference>
<organism evidence="1 2">
    <name type="scientific">Nitratidesulfovibrio vulgaris (strain DP4)</name>
    <name type="common">Desulfovibrio vulgaris</name>
    <dbReference type="NCBI Taxonomy" id="391774"/>
    <lineage>
        <taxon>Bacteria</taxon>
        <taxon>Pseudomonadati</taxon>
        <taxon>Thermodesulfobacteriota</taxon>
        <taxon>Desulfovibrionia</taxon>
        <taxon>Desulfovibrionales</taxon>
        <taxon>Desulfovibrionaceae</taxon>
        <taxon>Nitratidesulfovibrio</taxon>
    </lineage>
</organism>
<evidence type="ECO:0008006" key="3">
    <source>
        <dbReference type="Google" id="ProtNLM"/>
    </source>
</evidence>
<reference evidence="2" key="1">
    <citation type="journal article" date="2009" name="Environ. Microbiol.">
        <title>Contribution of mobile genetic elements to Desulfovibrio vulgaris genome plasticity.</title>
        <authorList>
            <person name="Walker C.B."/>
            <person name="Stolyar S."/>
            <person name="Chivian D."/>
            <person name="Pinel N."/>
            <person name="Gabster J.A."/>
            <person name="Dehal P.S."/>
            <person name="He Z."/>
            <person name="Yang Z.K."/>
            <person name="Yen H.C."/>
            <person name="Zhou J."/>
            <person name="Wall J.D."/>
            <person name="Hazen T.C."/>
            <person name="Arkin A.P."/>
            <person name="Stahl D.A."/>
        </authorList>
    </citation>
    <scope>NUCLEOTIDE SEQUENCE [LARGE SCALE GENOMIC DNA]</scope>
    <source>
        <strain evidence="2">DP4</strain>
    </source>
</reference>
<gene>
    <name evidence="1" type="ordered locus">Dvul_2240</name>
</gene>
<dbReference type="HOGENOM" id="CLU_069130_0_0_7"/>